<keyword evidence="14 25" id="KW-1015">Disulfide bond</keyword>
<dbReference type="Ensembl" id="ENSSSCT00025082477.1">
    <property type="protein sequence ID" value="ENSSSCP00025035810.1"/>
    <property type="gene ID" value="ENSSSCG00025059637.1"/>
</dbReference>
<dbReference type="SMART" id="SM00181">
    <property type="entry name" value="EGF"/>
    <property type="match status" value="2"/>
</dbReference>
<dbReference type="GO" id="GO:0007155">
    <property type="term" value="P:cell adhesion"/>
    <property type="evidence" value="ECO:0007669"/>
    <property type="project" value="InterPro"/>
</dbReference>
<dbReference type="FunFam" id="3.10.100.10:FF:000003">
    <property type="entry name" value="Versican core protein"/>
    <property type="match status" value="1"/>
</dbReference>
<keyword evidence="17" id="KW-0373">Hyaluronic acid</keyword>
<keyword evidence="13" id="KW-0654">Proteoglycan</keyword>
<protein>
    <recommendedName>
        <fullName evidence="21">Versican core protein</fullName>
    </recommendedName>
    <alternativeName>
        <fullName evidence="22">Chondroitin sulfate proteoglycan core protein 2</fullName>
    </alternativeName>
    <alternativeName>
        <fullName evidence="23">Large fibroblast proteoglycan</fullName>
    </alternativeName>
    <alternativeName>
        <fullName evidence="24">PG-M</fullName>
    </alternativeName>
</protein>
<dbReference type="InterPro" id="IPR035976">
    <property type="entry name" value="Sushi/SCR/CCP_sf"/>
</dbReference>
<evidence type="ECO:0000256" key="11">
    <source>
        <dbReference type="ARBA" id="ARBA00022737"/>
    </source>
</evidence>
<dbReference type="CDD" id="cd05901">
    <property type="entry name" value="Ig_Versican"/>
    <property type="match status" value="1"/>
</dbReference>
<feature type="compositionally biased region" description="Polar residues" evidence="28">
    <location>
        <begin position="491"/>
        <end position="509"/>
    </location>
</feature>
<evidence type="ECO:0000256" key="28">
    <source>
        <dbReference type="SAM" id="MobiDB-lite"/>
    </source>
</evidence>
<dbReference type="InterPro" id="IPR001304">
    <property type="entry name" value="C-type_lectin-like"/>
</dbReference>
<evidence type="ECO:0000256" key="7">
    <source>
        <dbReference type="ARBA" id="ARBA00022553"/>
    </source>
</evidence>
<dbReference type="InterPro" id="IPR007110">
    <property type="entry name" value="Ig-like_dom"/>
</dbReference>
<accession>A0A8D0SYE0</accession>
<comment type="subunit">
    <text evidence="20">Interacts with FBLN1.</text>
</comment>
<evidence type="ECO:0000259" key="30">
    <source>
        <dbReference type="PROSITE" id="PS50041"/>
    </source>
</evidence>
<dbReference type="Gene3D" id="2.10.70.10">
    <property type="entry name" value="Complement Module, domain 1"/>
    <property type="match status" value="1"/>
</dbReference>
<comment type="similarity">
    <text evidence="3">Belongs to the aggrecan/versican proteoglycan family.</text>
</comment>
<feature type="domain" description="EGF-like" evidence="29">
    <location>
        <begin position="3149"/>
        <end position="3185"/>
    </location>
</feature>
<feature type="region of interest" description="Disordered" evidence="28">
    <location>
        <begin position="2382"/>
        <end position="2465"/>
    </location>
</feature>
<feature type="region of interest" description="Disordered" evidence="28">
    <location>
        <begin position="2884"/>
        <end position="2971"/>
    </location>
</feature>
<dbReference type="GO" id="GO:0033165">
    <property type="term" value="C:interphotoreceptor matrix"/>
    <property type="evidence" value="ECO:0007669"/>
    <property type="project" value="UniProtKB-SubCell"/>
</dbReference>
<dbReference type="PROSITE" id="PS50923">
    <property type="entry name" value="SUSHI"/>
    <property type="match status" value="1"/>
</dbReference>
<dbReference type="SUPFAM" id="SSF48726">
    <property type="entry name" value="Immunoglobulin"/>
    <property type="match status" value="1"/>
</dbReference>
<evidence type="ECO:0000256" key="27">
    <source>
        <dbReference type="PROSITE-ProRule" id="PRU00323"/>
    </source>
</evidence>
<keyword evidence="6 25" id="KW-0245">EGF-like domain</keyword>
<feature type="compositionally biased region" description="Polar residues" evidence="28">
    <location>
        <begin position="2416"/>
        <end position="2451"/>
    </location>
</feature>
<organism evidence="34 35">
    <name type="scientific">Sus scrofa</name>
    <name type="common">Pig</name>
    <dbReference type="NCBI Taxonomy" id="9823"/>
    <lineage>
        <taxon>Eukaryota</taxon>
        <taxon>Metazoa</taxon>
        <taxon>Chordata</taxon>
        <taxon>Craniata</taxon>
        <taxon>Vertebrata</taxon>
        <taxon>Euteleostomi</taxon>
        <taxon>Mammalia</taxon>
        <taxon>Eutheria</taxon>
        <taxon>Laurasiatheria</taxon>
        <taxon>Artiodactyla</taxon>
        <taxon>Suina</taxon>
        <taxon>Suidae</taxon>
        <taxon>Sus</taxon>
    </lineage>
</organism>
<dbReference type="FunFam" id="2.10.25.10:FF:000527">
    <property type="entry name" value="versican core protein isoform X2"/>
    <property type="match status" value="1"/>
</dbReference>
<dbReference type="PROSITE" id="PS00010">
    <property type="entry name" value="ASX_HYDROXYL"/>
    <property type="match status" value="1"/>
</dbReference>
<feature type="compositionally biased region" description="Low complexity" evidence="28">
    <location>
        <begin position="1102"/>
        <end position="1112"/>
    </location>
</feature>
<evidence type="ECO:0000256" key="23">
    <source>
        <dbReference type="ARBA" id="ARBA00044263"/>
    </source>
</evidence>
<keyword evidence="9" id="KW-0732">Signal</keyword>
<sequence>MIPLFQVLMSLILHRVEREGSGCKKILGQNLKWLHRSFSFKKKKSQNFLKILKLQFMFIMTTSGPDRSLRTWDKMLITIKSILWMCSTLIAVHALHKVKVEKSPPVKGSLSGKVNLPCHFSTMPTLPPSYNTTSEFLRIKWSKIELDKSGKDLKETTVLVAQNGNIKIGQGYKGRVSVPTHPEDVGDASLTMVKLLASDAGLYRCDVMYGIEDTQDSVSLAVDGVVFHYRAATSRYTLNFEAAQKACLDIGAVIATPEQLHAAYEDGFEQCDAGWLSDQTVRYPIRTPREGCYGDMMGKEGVRTYGFRAPHETYDVYCYVDHLDGDVFHITAPNKFTFEEAEEECENQDARLATVGELQAAWRNGFDQCDYGWLLDASVRHPVTVPRAQCGGGLLGVRTLYRFENQTGFPSPDSRFDAYCYKPKQNVSEATTIELNMLTETASPTLSEELQTVPDRTTPIVPLITELPVITTKFPPVGNIVNFEQKTTVEPQTVSQRLATESLTPTGSTKKPWDVDYYSPSTSGPLEKPDISEIKEEESPSTTVISHHATDSWEGVKEDIQIRESVTQIEQIEVGPLVTSMEISKHIPSKEFSVTEAPFVSTTVTLESKTISTVSESVTKSRFGFTLGEDDSEDRTSTVRSGQSTLVFSQIPEVITVSKTSEDTTHTQLEDVESVSASTIVSPVTMPESDGSSMDSWEEKQTNGRITEDFLGRYMSTTPFPSRHHTEVELFPFSGDKRLVEGTSTVIYPSPHTGRESVETLRPEMRTVTYADEETQEKITKDSFIEKIEEEGFSGMKFSTASSEQVHLTKSSVEMTKPFDSPALTTKIGMAPTEAADGDEDFTISPIGLETHGYQDTTKYDEGITTVPLTQSTLNVEVVTVSKWSLGEDSTTSRPLGSTEHMGFPELPPAFLTTTGVSGRDKEIPGYTEDRRDEFTRIPGRTPKPLEEFTKEDTTDLEKFTLKFQPTPSIGITEKSTLRDSTTEERILPITSTEGRVVYATTEGSALDEGEDVDVSKPVSTVPQFAHTSDVEGSAFVNYSITPEPTTYVDTSHTVPLSVIPKTEWGVLVPSIPSEGEVLGEPSRDIHVIDQTHVEATISPETIRTTEITQGETQEEFPWEEQTPEKPVSPPSPDTAKETIPPLDEHESDGSAYTVSEDRLVTSSERVPVLETTPFGKIEQSMSYPPGAVTEHKAKTDEVVTLTPSMGPEQKYETERTSPREFVSPFSTGITHLIKETAATEKREKTSLDYMDLGSGLFEKPKATELPEFSTTEATVPSDITTAFSSVDRLHTTAASTEKPPLIDREPGEETTRDMVIIGESTSRVPPTTLEDIVAKETETDIDREYFTTSSTPSTTQPTRPPTVEGKEAFRPQAFSTPEPPAGTKFHPDINVYIIEVIENKTGRMSDLSVSGHPIDSDSKEDEPCSEETDPEHDLIAEMLPEIIEIGIYHSEEDEEEDEECANATDVTTTPSVQYINGKQLVTTVPKDPEAAEARRGQFESVAPSQNFSDSGESDSQQFVMAKTGLSTAMQPNESKETKESLEITWRPEIYRETPEHFSSGEPDIFPTAPVHKGDATEGPESTTETSPELGDLTHEHTESVPLLPEESSGDAAIDQESQKIVFSGATEVTFGEEAEKIISTTYTPSTVPSPISVYVSEDESVTLTGNPQPDEPMSTIESWVGMTSRQVVEFSGSPSISILEASGEAEEDKDKMFVLATGLSQKNTTDALVTSDTSKIMITESLLHVPATTLHSVSEPPSAVVPTNFVRESDTFEGVFSTSLEGKTREDEEKGTTGTASTTEAHSPTQRSDQLILPSELGNPNEATSGDSASAATKSFTFLTTPTESETEMTSSTLVFAETNVLDNLGEQTTEPSSSGQPGFEEGLSTIPSSPISLFMEQGSGEAAYDLETTTVSSFSFIVEPEIQTKKEAAGTLSPHVETILPFEPTGLVWSTATDTEVAEIISQTSKANLISEISGEPSQGAEIKVLSTGFPMEEDFSGDLSEYSTVSQPITKEETVGLEGSGDAAFKDTQISPSIIPPSDHTIHVADSERPDSTLVSTSAFPWEEFTASAEGSGEQLVAVSSSVDQVFPSAVGNISGTDSPFTDQGLGEKGAINETEERATIWPTAEARSTKASTEKGEVMVDGTVSVDFPQTTEPDKLWPQHEVNPVTQGIESKIVSEEKIQEQRSFESPQSSLAPEQTIFDSQTFPETHLRTTDDSVLTTEKTYGTDEEMEEGIPLADVFTPNLDSKGLESYTVLPEVTEKSHFSLATASVTASVPAESVITDSTTREPESVKPIPKVMRPVIKESDTDLLFSGLGSGEEVVPATVSVNLTEMEQVISTLSPQTSQGETLETSILNNTTEDHEGMEYVTKELRPLVSKTDSSFEDSETASGTTSLEILSDNRTEGPSVAPLTFSTHTEHPQNQTHSWAEEIQTSGPQPMTDQVSNEDSPTEEMKETATPSTDFLARTYGLEMAKGFVTSTPKPSDLFYEHSGEGSGELDMVDLVHTSGTTQATRQESATFVSDRSLDKHPEVPSAEAVTVDGFPTVSAVLPLHSEQNESSPDPVSVLSSTMSYERSTEDATDSVQDHFGGFEDSTLKPDRRKATENIIIDLDKEDKDLILTITESTMLEILPELTSDKNTIIDIDHTKPIYEDILGMQTDGDPELFSGPHGSNEDSTQVQEKYEAPANLSLAEENFEASGDTPLANYIQATHNESMTSEHTSHLDHVSSVFTTGVPFLSAETEGDILLPTATSLPIPSKSATVTPETGEPKIEAKSLDDTFESSTLSDGQAIADQSEIISTVGPLERTQDEDEEKKYVGPSFQPEFSSGAEEALINPTQYVSVGTTYLMAQSLTEVPDGLEGHSPPDSTDPSAVSAFARLSSQTPPSPPFTVYIGSGVSEYSEGPQPGVLPSTDASTSRTPPGRLAGIETTSQPSSEEYFHITELPSLSPDSELEPSEDESKPKSLEQLEASATELIPQEEIEIPRDSPNKTSVHLSGETIKVFTSIKTPEAGTVVTAAGEIKLEGATLWPHSTSASVIYGVEAGVVPQPSPQTSERPTIPSSLQRNPETQAALIRGEDSTVAAPGQQVSARIFDSNNQATLSTAELNTELATPSFPLLETSNETSFLIGINEESVEGTAIYLPGPDRCKTNPCLNGGTCYPTETSYVCTCVPGYSGDQCELDFDECHSNPCRNGATCVDGFNTFRCLCLPSYVGALCEQDTETCDYGWHKFQGQCYKYFAHRRTWDAAERECRLQGAHLTSILSHEEQMFVNRVGHDYQWIGLNDKMFEHDFRWTDGSTLQYENWRPNQPDSFFSSGEDCVVIIWHENGQWNDVPCNYHLTYTCKKGTVACGQPPVVENAKTFGKMKPRYEINSLIRYHCKDGFIQRHPPTIRCLGNGRWAMPKITCLNPSAYQRTYSKKYFKNSSSAKDNSINTSKHDHRWSRRWQESRR</sequence>
<dbReference type="Pfam" id="PF00193">
    <property type="entry name" value="Xlink"/>
    <property type="match status" value="2"/>
</dbReference>
<evidence type="ECO:0000256" key="8">
    <source>
        <dbReference type="ARBA" id="ARBA00022659"/>
    </source>
</evidence>
<feature type="disulfide bond" evidence="26">
    <location>
        <begin position="3385"/>
        <end position="3412"/>
    </location>
</feature>
<dbReference type="PROSITE" id="PS50963">
    <property type="entry name" value="LINK_2"/>
    <property type="match status" value="2"/>
</dbReference>
<dbReference type="Gene3D" id="2.60.40.10">
    <property type="entry name" value="Immunoglobulins"/>
    <property type="match status" value="1"/>
</dbReference>
<dbReference type="PROSITE" id="PS01186">
    <property type="entry name" value="EGF_2"/>
    <property type="match status" value="1"/>
</dbReference>
<comment type="subcellular location">
    <subcellularLocation>
        <location evidence="1">Cell projection</location>
        <location evidence="1">Cilium</location>
        <location evidence="1">Photoreceptor outer segment</location>
    </subcellularLocation>
    <subcellularLocation>
        <location evidence="2">Secreted</location>
        <location evidence="2">Extracellular space</location>
        <location evidence="2">Extracellular matrix</location>
        <location evidence="2">Interphotoreceptor matrix</location>
    </subcellularLocation>
</comment>
<dbReference type="InterPro" id="IPR050691">
    <property type="entry name" value="Hyaluronan_bind_Proteoglycan"/>
</dbReference>
<keyword evidence="5" id="KW-0272">Extracellular matrix</keyword>
<keyword evidence="12" id="KW-0106">Calcium</keyword>
<dbReference type="SMART" id="SM00409">
    <property type="entry name" value="IG"/>
    <property type="match status" value="1"/>
</dbReference>
<feature type="region of interest" description="Disordered" evidence="28">
    <location>
        <begin position="3430"/>
        <end position="3456"/>
    </location>
</feature>
<dbReference type="InterPro" id="IPR000742">
    <property type="entry name" value="EGF"/>
</dbReference>
<dbReference type="InterPro" id="IPR036179">
    <property type="entry name" value="Ig-like_dom_sf"/>
</dbReference>
<feature type="disulfide bond" evidence="25">
    <location>
        <begin position="3175"/>
        <end position="3184"/>
    </location>
</feature>
<evidence type="ECO:0000256" key="16">
    <source>
        <dbReference type="ARBA" id="ARBA00023273"/>
    </source>
</evidence>
<dbReference type="SUPFAM" id="SSF57196">
    <property type="entry name" value="EGF/Laminin"/>
    <property type="match status" value="1"/>
</dbReference>
<evidence type="ECO:0000256" key="4">
    <source>
        <dbReference type="ARBA" id="ARBA00022525"/>
    </source>
</evidence>
<dbReference type="SMART" id="SM00032">
    <property type="entry name" value="CCP"/>
    <property type="match status" value="1"/>
</dbReference>
<feature type="disulfide bond" evidence="27">
    <location>
        <begin position="271"/>
        <end position="292"/>
    </location>
</feature>
<keyword evidence="11" id="KW-0677">Repeat</keyword>
<dbReference type="InterPro" id="IPR033987">
    <property type="entry name" value="CSPG_CTLD"/>
</dbReference>
<evidence type="ECO:0000256" key="26">
    <source>
        <dbReference type="PROSITE-ProRule" id="PRU00302"/>
    </source>
</evidence>
<feature type="domain" description="Link" evidence="33">
    <location>
        <begin position="225"/>
        <end position="320"/>
    </location>
</feature>
<comment type="caution">
    <text evidence="25">Lacks conserved residue(s) required for the propagation of feature annotation.</text>
</comment>
<evidence type="ECO:0000259" key="32">
    <source>
        <dbReference type="PROSITE" id="PS50923"/>
    </source>
</evidence>
<dbReference type="InterPro" id="IPR013106">
    <property type="entry name" value="Ig_V-set"/>
</dbReference>
<evidence type="ECO:0000256" key="5">
    <source>
        <dbReference type="ARBA" id="ARBA00022530"/>
    </source>
</evidence>
<name>A0A8D0SYE0_PIG</name>
<evidence type="ECO:0000256" key="20">
    <source>
        <dbReference type="ARBA" id="ARBA00044030"/>
    </source>
</evidence>
<evidence type="ECO:0000256" key="25">
    <source>
        <dbReference type="PROSITE-ProRule" id="PRU00076"/>
    </source>
</evidence>
<feature type="region of interest" description="Disordered" evidence="28">
    <location>
        <begin position="1571"/>
        <end position="1592"/>
    </location>
</feature>
<comment type="function">
    <text evidence="19">May play a role in intercellular signaling and in connecting cells with the extracellular matrix. May take part in the regulation of cell motility, growth and differentiation. Binds hyaluronic acid.</text>
</comment>
<feature type="compositionally biased region" description="Acidic residues" evidence="28">
    <location>
        <begin position="1419"/>
        <end position="1429"/>
    </location>
</feature>
<keyword evidence="4" id="KW-0964">Secreted</keyword>
<evidence type="ECO:0000256" key="19">
    <source>
        <dbReference type="ARBA" id="ARBA00043896"/>
    </source>
</evidence>
<feature type="domain" description="EGF-like" evidence="29">
    <location>
        <begin position="3187"/>
        <end position="3223"/>
    </location>
</feature>
<dbReference type="Gene3D" id="3.10.100.10">
    <property type="entry name" value="Mannose-Binding Protein A, subunit A"/>
    <property type="match status" value="3"/>
</dbReference>
<dbReference type="CDD" id="cd03517">
    <property type="entry name" value="Link_domain_CSPGs_modules_1_3"/>
    <property type="match status" value="1"/>
</dbReference>
<dbReference type="SUPFAM" id="SSF57535">
    <property type="entry name" value="Complement control module/SCR domain"/>
    <property type="match status" value="1"/>
</dbReference>
<evidence type="ECO:0000256" key="13">
    <source>
        <dbReference type="ARBA" id="ARBA00022974"/>
    </source>
</evidence>
<feature type="compositionally biased region" description="Basic and acidic residues" evidence="28">
    <location>
        <begin position="1783"/>
        <end position="1792"/>
    </location>
</feature>
<evidence type="ECO:0000256" key="18">
    <source>
        <dbReference type="ARBA" id="ARBA00023319"/>
    </source>
</evidence>
<dbReference type="SMART" id="SM00445">
    <property type="entry name" value="LINK"/>
    <property type="match status" value="2"/>
</dbReference>
<dbReference type="GO" id="GO:0001750">
    <property type="term" value="C:photoreceptor outer segment"/>
    <property type="evidence" value="ECO:0007669"/>
    <property type="project" value="UniProtKB-SubCell"/>
</dbReference>
<dbReference type="PROSITE" id="PS01241">
    <property type="entry name" value="LINK_1"/>
    <property type="match status" value="1"/>
</dbReference>
<evidence type="ECO:0000259" key="29">
    <source>
        <dbReference type="PROSITE" id="PS50026"/>
    </source>
</evidence>
<keyword evidence="15" id="KW-0325">Glycoprotein</keyword>
<dbReference type="SUPFAM" id="SSF56436">
    <property type="entry name" value="C-type lectin-like"/>
    <property type="match status" value="3"/>
</dbReference>
<evidence type="ECO:0000256" key="14">
    <source>
        <dbReference type="ARBA" id="ARBA00023157"/>
    </source>
</evidence>
<dbReference type="InterPro" id="IPR000538">
    <property type="entry name" value="Link_dom"/>
</dbReference>
<dbReference type="PROSITE" id="PS50835">
    <property type="entry name" value="IG_LIKE"/>
    <property type="match status" value="1"/>
</dbReference>
<feature type="disulfide bond" evidence="27">
    <location>
        <begin position="369"/>
        <end position="390"/>
    </location>
</feature>
<evidence type="ECO:0000256" key="9">
    <source>
        <dbReference type="ARBA" id="ARBA00022729"/>
    </source>
</evidence>
<dbReference type="PROSITE" id="PS00022">
    <property type="entry name" value="EGF_1"/>
    <property type="match status" value="2"/>
</dbReference>
<dbReference type="SMART" id="SM00034">
    <property type="entry name" value="CLECT"/>
    <property type="match status" value="1"/>
</dbReference>
<evidence type="ECO:0000256" key="1">
    <source>
        <dbReference type="ARBA" id="ARBA00004504"/>
    </source>
</evidence>
<dbReference type="GO" id="GO:0048731">
    <property type="term" value="P:system development"/>
    <property type="evidence" value="ECO:0007669"/>
    <property type="project" value="UniProtKB-ARBA"/>
</dbReference>
<evidence type="ECO:0000256" key="22">
    <source>
        <dbReference type="ARBA" id="ARBA00044230"/>
    </source>
</evidence>
<evidence type="ECO:0000256" key="3">
    <source>
        <dbReference type="ARBA" id="ARBA00006838"/>
    </source>
</evidence>
<dbReference type="FunFam" id="2.10.25.10:FF:000006">
    <property type="entry name" value="Versican core protein-like isoform 1"/>
    <property type="match status" value="1"/>
</dbReference>
<reference evidence="34" key="1">
    <citation type="submission" date="2025-08" db="UniProtKB">
        <authorList>
            <consortium name="Ensembl"/>
        </authorList>
    </citation>
    <scope>IDENTIFICATION</scope>
</reference>
<dbReference type="PANTHER" id="PTHR22804">
    <property type="entry name" value="AGGRECAN/VERSICAN PROTEOGLYCAN"/>
    <property type="match status" value="1"/>
</dbReference>
<feature type="compositionally biased region" description="Polar residues" evidence="28">
    <location>
        <begin position="3430"/>
        <end position="3440"/>
    </location>
</feature>
<feature type="region of interest" description="Disordered" evidence="28">
    <location>
        <begin position="887"/>
        <end position="947"/>
    </location>
</feature>
<keyword evidence="18" id="KW-0393">Immunoglobulin domain</keyword>
<evidence type="ECO:0000256" key="10">
    <source>
        <dbReference type="ARBA" id="ARBA00022734"/>
    </source>
</evidence>
<keyword evidence="10" id="KW-0430">Lectin</keyword>
<dbReference type="CDD" id="cd00054">
    <property type="entry name" value="EGF_CA"/>
    <property type="match status" value="2"/>
</dbReference>
<dbReference type="CDD" id="cd00033">
    <property type="entry name" value="CCP"/>
    <property type="match status" value="1"/>
</dbReference>
<dbReference type="PROSITE" id="PS50041">
    <property type="entry name" value="C_TYPE_LECTIN_2"/>
    <property type="match status" value="1"/>
</dbReference>
<feature type="compositionally biased region" description="Polar residues" evidence="28">
    <location>
        <begin position="1793"/>
        <end position="1810"/>
    </location>
</feature>
<evidence type="ECO:0000256" key="12">
    <source>
        <dbReference type="ARBA" id="ARBA00022837"/>
    </source>
</evidence>
<dbReference type="SMART" id="SM00179">
    <property type="entry name" value="EGF_CA"/>
    <property type="match status" value="2"/>
</dbReference>
<dbReference type="InterPro" id="IPR018097">
    <property type="entry name" value="EGF_Ca-bd_CS"/>
</dbReference>
<feature type="region of interest" description="Disordered" evidence="28">
    <location>
        <begin position="1488"/>
        <end position="1515"/>
    </location>
</feature>
<dbReference type="FunFam" id="3.10.100.10:FF:000002">
    <property type="entry name" value="Hyaluronan proteoglycan link protein 1"/>
    <property type="match status" value="1"/>
</dbReference>
<proteinExistence type="inferred from homology"/>
<dbReference type="Pfam" id="PF00084">
    <property type="entry name" value="Sushi"/>
    <property type="match status" value="1"/>
</dbReference>
<feature type="domain" description="Link" evidence="33">
    <location>
        <begin position="326"/>
        <end position="422"/>
    </location>
</feature>
<dbReference type="PROSITE" id="PS00615">
    <property type="entry name" value="C_TYPE_LECTIN_1"/>
    <property type="match status" value="1"/>
</dbReference>
<dbReference type="InterPro" id="IPR003599">
    <property type="entry name" value="Ig_sub"/>
</dbReference>
<dbReference type="PRINTS" id="PR01265">
    <property type="entry name" value="LINKMODULE"/>
</dbReference>
<feature type="region of interest" description="Disordered" evidence="28">
    <location>
        <begin position="491"/>
        <end position="529"/>
    </location>
</feature>
<feature type="compositionally biased region" description="Basic and acidic residues" evidence="28">
    <location>
        <begin position="1488"/>
        <end position="1498"/>
    </location>
</feature>
<feature type="compositionally biased region" description="Basic and acidic residues" evidence="28">
    <location>
        <begin position="919"/>
        <end position="936"/>
    </location>
</feature>
<evidence type="ECO:0000259" key="33">
    <source>
        <dbReference type="PROSITE" id="PS50963"/>
    </source>
</evidence>
<feature type="region of interest" description="Disordered" evidence="28">
    <location>
        <begin position="1777"/>
        <end position="1831"/>
    </location>
</feature>
<feature type="region of interest" description="Disordered" evidence="28">
    <location>
        <begin position="1102"/>
        <end position="1160"/>
    </location>
</feature>
<dbReference type="InterPro" id="IPR000152">
    <property type="entry name" value="EGF-type_Asp/Asn_hydroxyl_site"/>
</dbReference>
<feature type="domain" description="Ig-like" evidence="31">
    <location>
        <begin position="107"/>
        <end position="221"/>
    </location>
</feature>
<dbReference type="InterPro" id="IPR016187">
    <property type="entry name" value="CTDL_fold"/>
</dbReference>
<evidence type="ECO:0000256" key="2">
    <source>
        <dbReference type="ARBA" id="ARBA00004593"/>
    </source>
</evidence>
<dbReference type="Pfam" id="PF00008">
    <property type="entry name" value="EGF"/>
    <property type="match status" value="2"/>
</dbReference>
<dbReference type="Pfam" id="PF00059">
    <property type="entry name" value="Lectin_C"/>
    <property type="match status" value="1"/>
</dbReference>
<dbReference type="FunFam" id="2.60.40.10:FF:000361">
    <property type="entry name" value="versican core protein-like"/>
    <property type="match status" value="1"/>
</dbReference>
<dbReference type="CDD" id="cd03520">
    <property type="entry name" value="Link_domain_CSPGs_modules_2_4"/>
    <property type="match status" value="1"/>
</dbReference>
<feature type="disulfide bond" evidence="25">
    <location>
        <begin position="3213"/>
        <end position="3222"/>
    </location>
</feature>
<feature type="domain" description="Sushi" evidence="32">
    <location>
        <begin position="3354"/>
        <end position="3414"/>
    </location>
</feature>
<feature type="compositionally biased region" description="Low complexity" evidence="28">
    <location>
        <begin position="1577"/>
        <end position="1589"/>
    </location>
</feature>
<evidence type="ECO:0000256" key="21">
    <source>
        <dbReference type="ARBA" id="ARBA00044099"/>
    </source>
</evidence>
<dbReference type="InterPro" id="IPR013783">
    <property type="entry name" value="Ig-like_fold"/>
</dbReference>
<dbReference type="PANTHER" id="PTHR22804:SF6">
    <property type="entry name" value="VERSICAN CORE PROTEIN"/>
    <property type="match status" value="1"/>
</dbReference>
<evidence type="ECO:0000256" key="15">
    <source>
        <dbReference type="ARBA" id="ARBA00023180"/>
    </source>
</evidence>
<dbReference type="InterPro" id="IPR018378">
    <property type="entry name" value="C-type_lectin_CS"/>
</dbReference>
<dbReference type="CDD" id="cd03588">
    <property type="entry name" value="CLECT_CSPGs"/>
    <property type="match status" value="1"/>
</dbReference>
<dbReference type="PROSITE" id="PS01187">
    <property type="entry name" value="EGF_CA"/>
    <property type="match status" value="1"/>
</dbReference>
<evidence type="ECO:0000256" key="6">
    <source>
        <dbReference type="ARBA" id="ARBA00022536"/>
    </source>
</evidence>
<dbReference type="PROSITE" id="PS50026">
    <property type="entry name" value="EGF_3"/>
    <property type="match status" value="2"/>
</dbReference>
<feature type="domain" description="C-type lectin" evidence="30">
    <location>
        <begin position="3236"/>
        <end position="3350"/>
    </location>
</feature>
<gene>
    <name evidence="34" type="primary">XRCC4</name>
</gene>
<keyword evidence="8 26" id="KW-0768">Sushi</keyword>
<feature type="compositionally biased region" description="Polar residues" evidence="28">
    <location>
        <begin position="1503"/>
        <end position="1515"/>
    </location>
</feature>
<dbReference type="InterPro" id="IPR000436">
    <property type="entry name" value="Sushi_SCR_CCP_dom"/>
</dbReference>
<feature type="compositionally biased region" description="Polar residues" evidence="28">
    <location>
        <begin position="1822"/>
        <end position="1831"/>
    </location>
</feature>
<dbReference type="InterPro" id="IPR016186">
    <property type="entry name" value="C-type_lectin-like/link_sf"/>
</dbReference>
<dbReference type="Pfam" id="PF07686">
    <property type="entry name" value="V-set"/>
    <property type="match status" value="1"/>
</dbReference>
<feature type="region of interest" description="Disordered" evidence="28">
    <location>
        <begin position="1405"/>
        <end position="1429"/>
    </location>
</feature>
<evidence type="ECO:0000313" key="35">
    <source>
        <dbReference type="Proteomes" id="UP000694727"/>
    </source>
</evidence>
<dbReference type="GO" id="GO:0005540">
    <property type="term" value="F:hyaluronic acid binding"/>
    <property type="evidence" value="ECO:0007669"/>
    <property type="project" value="UniProtKB-KW"/>
</dbReference>
<dbReference type="InterPro" id="IPR001881">
    <property type="entry name" value="EGF-like_Ca-bd_dom"/>
</dbReference>
<dbReference type="SMART" id="SM00406">
    <property type="entry name" value="IGv"/>
    <property type="match status" value="1"/>
</dbReference>
<feature type="compositionally biased region" description="Low complexity" evidence="28">
    <location>
        <begin position="1348"/>
        <end position="1358"/>
    </location>
</feature>
<dbReference type="GO" id="GO:0030246">
    <property type="term" value="F:carbohydrate binding"/>
    <property type="evidence" value="ECO:0007669"/>
    <property type="project" value="UniProtKB-KW"/>
</dbReference>
<evidence type="ECO:0000259" key="31">
    <source>
        <dbReference type="PROSITE" id="PS50835"/>
    </source>
</evidence>
<feature type="region of interest" description="Disordered" evidence="28">
    <location>
        <begin position="1345"/>
        <end position="1365"/>
    </location>
</feature>
<evidence type="ECO:0000256" key="17">
    <source>
        <dbReference type="ARBA" id="ARBA00023290"/>
    </source>
</evidence>
<feature type="disulfide bond" evidence="26">
    <location>
        <begin position="3356"/>
        <end position="3399"/>
    </location>
</feature>
<dbReference type="FunFam" id="3.10.100.10:FF:000011">
    <property type="entry name" value="Aggrecan core protein"/>
    <property type="match status" value="1"/>
</dbReference>
<keyword evidence="7" id="KW-0597">Phosphoprotein</keyword>
<evidence type="ECO:0000256" key="24">
    <source>
        <dbReference type="ARBA" id="ARBA00044266"/>
    </source>
</evidence>
<evidence type="ECO:0000313" key="34">
    <source>
        <dbReference type="Ensembl" id="ENSSSCP00025035810.1"/>
    </source>
</evidence>
<dbReference type="GO" id="GO:0005509">
    <property type="term" value="F:calcium ion binding"/>
    <property type="evidence" value="ECO:0007669"/>
    <property type="project" value="InterPro"/>
</dbReference>
<keyword evidence="16" id="KW-0966">Cell projection</keyword>
<dbReference type="FunFam" id="2.10.70.10:FF:000003">
    <property type="entry name" value="Versican core protein"/>
    <property type="match status" value="1"/>
</dbReference>
<dbReference type="Gene3D" id="2.10.25.10">
    <property type="entry name" value="Laminin"/>
    <property type="match status" value="2"/>
</dbReference>
<dbReference type="Proteomes" id="UP000694727">
    <property type="component" value="Unplaced"/>
</dbReference>